<dbReference type="GO" id="GO:0003676">
    <property type="term" value="F:nucleic acid binding"/>
    <property type="evidence" value="ECO:0007669"/>
    <property type="project" value="InterPro"/>
</dbReference>
<dbReference type="InterPro" id="IPR012337">
    <property type="entry name" value="RNaseH-like_sf"/>
</dbReference>
<dbReference type="InterPro" id="IPR015378">
    <property type="entry name" value="Transposase-like_Mu_C"/>
</dbReference>
<evidence type="ECO:0000313" key="4">
    <source>
        <dbReference type="Proteomes" id="UP000192923"/>
    </source>
</evidence>
<dbReference type="AlphaFoldDB" id="A0A1Y6CXC4"/>
<dbReference type="RefSeq" id="WP_085212852.1">
    <property type="nucleotide sequence ID" value="NZ_FXAM01000001.1"/>
</dbReference>
<organism evidence="3 4">
    <name type="scientific">Methylomagnum ishizawai</name>
    <dbReference type="NCBI Taxonomy" id="1760988"/>
    <lineage>
        <taxon>Bacteria</taxon>
        <taxon>Pseudomonadati</taxon>
        <taxon>Pseudomonadota</taxon>
        <taxon>Gammaproteobacteria</taxon>
        <taxon>Methylococcales</taxon>
        <taxon>Methylococcaceae</taxon>
        <taxon>Methylomagnum</taxon>
    </lineage>
</organism>
<evidence type="ECO:0000313" key="3">
    <source>
        <dbReference type="EMBL" id="SMF94997.1"/>
    </source>
</evidence>
<dbReference type="Gene3D" id="3.30.420.10">
    <property type="entry name" value="Ribonuclease H-like superfamily/Ribonuclease H"/>
    <property type="match status" value="1"/>
</dbReference>
<reference evidence="3 4" key="1">
    <citation type="submission" date="2016-12" db="EMBL/GenBank/DDBJ databases">
        <authorList>
            <person name="Song W.-J."/>
            <person name="Kurnit D.M."/>
        </authorList>
    </citation>
    <scope>NUCLEOTIDE SEQUENCE [LARGE SCALE GENOMIC DNA]</scope>
    <source>
        <strain evidence="3 4">175</strain>
    </source>
</reference>
<feature type="region of interest" description="Disordered" evidence="1">
    <location>
        <begin position="590"/>
        <end position="613"/>
    </location>
</feature>
<dbReference type="InterPro" id="IPR001584">
    <property type="entry name" value="Integrase_cat-core"/>
</dbReference>
<dbReference type="EMBL" id="FXAM01000001">
    <property type="protein sequence ID" value="SMF94997.1"/>
    <property type="molecule type" value="Genomic_DNA"/>
</dbReference>
<feature type="domain" description="Integrase catalytic" evidence="2">
    <location>
        <begin position="243"/>
        <end position="446"/>
    </location>
</feature>
<name>A0A1Y6CXC4_9GAMM</name>
<dbReference type="GO" id="GO:0015074">
    <property type="term" value="P:DNA integration"/>
    <property type="evidence" value="ECO:0007669"/>
    <property type="project" value="InterPro"/>
</dbReference>
<sequence>MSKKNQNAQSAPTGLKLSRQKIDIREGNLVGCDGVVYRISDVIDFESILAINVETGRKCPLCIGDLMPMESLETGDPPRPEVDIDEIADADWKIAEQRFAAIEPLIKHPNLKRHDVDSRAKALGIHPTTLYRWITLYTAFRSLSTLIPKKRGWKTNGSRLSKSADAIVEEVINNYYLTIQRPTVKETIKEINHRCDLCGTKPPAASTIQSRIEKIPEKERLMKRGYKEKAKNKFLPAARKFPNANFPLQVVQIDHTPVDIILVDDFYRKPIGRPWITLAMDVNSRMVTGYYLSFDSPSETSVAMCVAHAMLPKDEWLMLHKVDAKWPVWGIPVTIHVDNGPDFRSDNFQRSCQMYGINLEFRPVKQPRFGGHIERLLGTLLKEIHALPGTTFSSIKEKDEYNPEKHATMTKSEFEEWLVTLICKVYHQRLHSTIGMSPLRKWEIGIFGNAEVQGIGMPERLTNRHTVHLDFLPSFRRSVQPTGVRIEGMKYYAEALRSWISAADPESPDKKHEMVFRRDPRDISVVWFFDPVVKEYYKVPFADQSLPSMSVWEFRQAKELLRKEGIKSATEHQINEAITELRSIVEAAKENTKKARRQSQRRKEHEKGITPGNPLAAETVKLATHPPEFFSGLVDGDVEAFGDIS</sequence>
<dbReference type="PROSITE" id="PS50994">
    <property type="entry name" value="INTEGRASE"/>
    <property type="match status" value="1"/>
</dbReference>
<dbReference type="STRING" id="1760988.SAMN02949497_2337"/>
<dbReference type="SUPFAM" id="SSF53098">
    <property type="entry name" value="Ribonuclease H-like"/>
    <property type="match status" value="1"/>
</dbReference>
<keyword evidence="4" id="KW-1185">Reference proteome</keyword>
<evidence type="ECO:0000256" key="1">
    <source>
        <dbReference type="SAM" id="MobiDB-lite"/>
    </source>
</evidence>
<evidence type="ECO:0000259" key="2">
    <source>
        <dbReference type="PROSITE" id="PS50994"/>
    </source>
</evidence>
<dbReference type="Pfam" id="PF09299">
    <property type="entry name" value="Mu-transpos_C"/>
    <property type="match status" value="1"/>
</dbReference>
<dbReference type="Proteomes" id="UP000192923">
    <property type="component" value="Unassembled WGS sequence"/>
</dbReference>
<protein>
    <submittedName>
        <fullName evidence="3">Putative transposase</fullName>
    </submittedName>
</protein>
<dbReference type="InterPro" id="IPR036397">
    <property type="entry name" value="RNaseH_sf"/>
</dbReference>
<proteinExistence type="predicted"/>
<accession>A0A1Y6CXC4</accession>
<gene>
    <name evidence="3" type="ORF">SAMN02949497_2337</name>
</gene>